<dbReference type="AlphaFoldDB" id="A0A2T0X1N3"/>
<sequence>MDSRLPLAPRALVPPPPIPAAKTEGRAPPAPPLFRSRRPEAILSGPAAIDALEAGAASFALGMMDLLTGDLDRAEGWTDLAVRLARRGYAVRTEGTRTVLVRASDGNDLCGTADLGHSHVALAERFGTAHPGWRRPARPARAA</sequence>
<organism evidence="2 3">
    <name type="scientific">Hasllibacter halocynthiae</name>
    <dbReference type="NCBI Taxonomy" id="595589"/>
    <lineage>
        <taxon>Bacteria</taxon>
        <taxon>Pseudomonadati</taxon>
        <taxon>Pseudomonadota</taxon>
        <taxon>Alphaproteobacteria</taxon>
        <taxon>Rhodobacterales</taxon>
        <taxon>Roseobacteraceae</taxon>
        <taxon>Hasllibacter</taxon>
    </lineage>
</organism>
<dbReference type="RefSeq" id="WP_106160521.1">
    <property type="nucleotide sequence ID" value="NZ_PVTT01000002.1"/>
</dbReference>
<gene>
    <name evidence="2" type="ORF">BCF33_1725</name>
</gene>
<evidence type="ECO:0000256" key="1">
    <source>
        <dbReference type="SAM" id="MobiDB-lite"/>
    </source>
</evidence>
<comment type="caution">
    <text evidence="2">The sequence shown here is derived from an EMBL/GenBank/DDBJ whole genome shotgun (WGS) entry which is preliminary data.</text>
</comment>
<dbReference type="Proteomes" id="UP000238801">
    <property type="component" value="Unassembled WGS sequence"/>
</dbReference>
<proteinExistence type="predicted"/>
<dbReference type="EMBL" id="PVTT01000002">
    <property type="protein sequence ID" value="PRY92863.1"/>
    <property type="molecule type" value="Genomic_DNA"/>
</dbReference>
<keyword evidence="3" id="KW-1185">Reference proteome</keyword>
<name>A0A2T0X1N3_9RHOB</name>
<protein>
    <submittedName>
        <fullName evidence="2">Uncharacterized protein</fullName>
    </submittedName>
</protein>
<feature type="compositionally biased region" description="Low complexity" evidence="1">
    <location>
        <begin position="1"/>
        <end position="11"/>
    </location>
</feature>
<accession>A0A2T0X1N3</accession>
<evidence type="ECO:0000313" key="3">
    <source>
        <dbReference type="Proteomes" id="UP000238801"/>
    </source>
</evidence>
<dbReference type="OrthoDB" id="7869496at2"/>
<reference evidence="2 3" key="1">
    <citation type="submission" date="2018-03" db="EMBL/GenBank/DDBJ databases">
        <title>Genomic Encyclopedia of Archaeal and Bacterial Type Strains, Phase II (KMG-II): from individual species to whole genera.</title>
        <authorList>
            <person name="Goeker M."/>
        </authorList>
    </citation>
    <scope>NUCLEOTIDE SEQUENCE [LARGE SCALE GENOMIC DNA]</scope>
    <source>
        <strain evidence="2 3">DSM 29318</strain>
    </source>
</reference>
<feature type="region of interest" description="Disordered" evidence="1">
    <location>
        <begin position="1"/>
        <end position="38"/>
    </location>
</feature>
<evidence type="ECO:0000313" key="2">
    <source>
        <dbReference type="EMBL" id="PRY92863.1"/>
    </source>
</evidence>